<accession>A0A326U547</accession>
<protein>
    <submittedName>
        <fullName evidence="1">Uncharacterized protein</fullName>
    </submittedName>
</protein>
<name>A0A326U547_THEHA</name>
<reference evidence="1 2" key="1">
    <citation type="submission" date="2018-06" db="EMBL/GenBank/DDBJ databases">
        <title>Genomic Encyclopedia of Archaeal and Bacterial Type Strains, Phase II (KMG-II): from individual species to whole genera.</title>
        <authorList>
            <person name="Goeker M."/>
        </authorList>
    </citation>
    <scope>NUCLEOTIDE SEQUENCE [LARGE SCALE GENOMIC DNA]</scope>
    <source>
        <strain evidence="1 2">ATCC BAA-1881</strain>
    </source>
</reference>
<evidence type="ECO:0000313" key="2">
    <source>
        <dbReference type="Proteomes" id="UP000248806"/>
    </source>
</evidence>
<gene>
    <name evidence="1" type="ORF">EI42_03182</name>
</gene>
<proteinExistence type="predicted"/>
<sequence>MLPGGGTAQVSQLPVAFALRHSVHAFLLPLDATDYRDKTTHIADQPGAQKACRVLLSLRGSGLLLLARERLQIVEHQQESLFLKSGSDDAGISIGDHQGP</sequence>
<dbReference type="Proteomes" id="UP000248806">
    <property type="component" value="Unassembled WGS sequence"/>
</dbReference>
<evidence type="ECO:0000313" key="1">
    <source>
        <dbReference type="EMBL" id="PZW28428.1"/>
    </source>
</evidence>
<comment type="caution">
    <text evidence="1">The sequence shown here is derived from an EMBL/GenBank/DDBJ whole genome shotgun (WGS) entry which is preliminary data.</text>
</comment>
<dbReference type="EMBL" id="QKUF01000010">
    <property type="protein sequence ID" value="PZW28428.1"/>
    <property type="molecule type" value="Genomic_DNA"/>
</dbReference>
<dbReference type="AlphaFoldDB" id="A0A326U547"/>
<organism evidence="1 2">
    <name type="scientific">Thermosporothrix hazakensis</name>
    <dbReference type="NCBI Taxonomy" id="644383"/>
    <lineage>
        <taxon>Bacteria</taxon>
        <taxon>Bacillati</taxon>
        <taxon>Chloroflexota</taxon>
        <taxon>Ktedonobacteria</taxon>
        <taxon>Ktedonobacterales</taxon>
        <taxon>Thermosporotrichaceae</taxon>
        <taxon>Thermosporothrix</taxon>
    </lineage>
</organism>
<keyword evidence="2" id="KW-1185">Reference proteome</keyword>